<dbReference type="GO" id="GO:1990904">
    <property type="term" value="C:ribonucleoprotein complex"/>
    <property type="evidence" value="ECO:0007669"/>
    <property type="project" value="UniProtKB-KW"/>
</dbReference>
<keyword evidence="1 2" id="KW-0694">RNA-binding</keyword>
<name>A0A2R6RT08_ACTCC</name>
<evidence type="ECO:0000256" key="2">
    <source>
        <dbReference type="PROSITE-ProRule" id="PRU00176"/>
    </source>
</evidence>
<feature type="compositionally biased region" description="Basic residues" evidence="3">
    <location>
        <begin position="1"/>
        <end position="16"/>
    </location>
</feature>
<evidence type="ECO:0000313" key="6">
    <source>
        <dbReference type="Proteomes" id="UP000241394"/>
    </source>
</evidence>
<feature type="region of interest" description="Disordered" evidence="3">
    <location>
        <begin position="215"/>
        <end position="263"/>
    </location>
</feature>
<comment type="caution">
    <text evidence="5">The sequence shown here is derived from an EMBL/GenBank/DDBJ whole genome shotgun (WGS) entry which is preliminary data.</text>
</comment>
<reference evidence="5 6" key="1">
    <citation type="submission" date="2017-07" db="EMBL/GenBank/DDBJ databases">
        <title>An improved, manually edited Actinidia chinensis var. chinensis (kiwifruit) genome highlights the challenges associated with draft genomes and gene prediction in plants.</title>
        <authorList>
            <person name="Pilkington S."/>
            <person name="Crowhurst R."/>
            <person name="Hilario E."/>
            <person name="Nardozza S."/>
            <person name="Fraser L."/>
            <person name="Peng Y."/>
            <person name="Gunaseelan K."/>
            <person name="Simpson R."/>
            <person name="Tahir J."/>
            <person name="Deroles S."/>
            <person name="Templeton K."/>
            <person name="Luo Z."/>
            <person name="Davy M."/>
            <person name="Cheng C."/>
            <person name="Mcneilage M."/>
            <person name="Scaglione D."/>
            <person name="Liu Y."/>
            <person name="Zhang Q."/>
            <person name="Datson P."/>
            <person name="De Silva N."/>
            <person name="Gardiner S."/>
            <person name="Bassett H."/>
            <person name="Chagne D."/>
            <person name="Mccallum J."/>
            <person name="Dzierzon H."/>
            <person name="Deng C."/>
            <person name="Wang Y.-Y."/>
            <person name="Barron N."/>
            <person name="Manako K."/>
            <person name="Bowen J."/>
            <person name="Foster T."/>
            <person name="Erridge Z."/>
            <person name="Tiffin H."/>
            <person name="Waite C."/>
            <person name="Davies K."/>
            <person name="Grierson E."/>
            <person name="Laing W."/>
            <person name="Kirk R."/>
            <person name="Chen X."/>
            <person name="Wood M."/>
            <person name="Montefiori M."/>
            <person name="Brummell D."/>
            <person name="Schwinn K."/>
            <person name="Catanach A."/>
            <person name="Fullerton C."/>
            <person name="Li D."/>
            <person name="Meiyalaghan S."/>
            <person name="Nieuwenhuizen N."/>
            <person name="Read N."/>
            <person name="Prakash R."/>
            <person name="Hunter D."/>
            <person name="Zhang H."/>
            <person name="Mckenzie M."/>
            <person name="Knabel M."/>
            <person name="Harris A."/>
            <person name="Allan A."/>
            <person name="Chen A."/>
            <person name="Janssen B."/>
            <person name="Plunkett B."/>
            <person name="Dwamena C."/>
            <person name="Voogd C."/>
            <person name="Leif D."/>
            <person name="Lafferty D."/>
            <person name="Souleyre E."/>
            <person name="Varkonyi-Gasic E."/>
            <person name="Gambi F."/>
            <person name="Hanley J."/>
            <person name="Yao J.-L."/>
            <person name="Cheung J."/>
            <person name="David K."/>
            <person name="Warren B."/>
            <person name="Marsh K."/>
            <person name="Snowden K."/>
            <person name="Lin-Wang K."/>
            <person name="Brian L."/>
            <person name="Martinez-Sanchez M."/>
            <person name="Wang M."/>
            <person name="Ileperuma N."/>
            <person name="Macnee N."/>
            <person name="Campin R."/>
            <person name="Mcatee P."/>
            <person name="Drummond R."/>
            <person name="Espley R."/>
            <person name="Ireland H."/>
            <person name="Wu R."/>
            <person name="Atkinson R."/>
            <person name="Karunairetnam S."/>
            <person name="Bulley S."/>
            <person name="Chunkath S."/>
            <person name="Hanley Z."/>
            <person name="Storey R."/>
            <person name="Thrimawithana A."/>
            <person name="Thomson S."/>
            <person name="David C."/>
            <person name="Testolin R."/>
        </authorList>
    </citation>
    <scope>NUCLEOTIDE SEQUENCE [LARGE SCALE GENOMIC DNA]</scope>
    <source>
        <strain evidence="6">cv. Red5</strain>
        <tissue evidence="5">Young leaf</tissue>
    </source>
</reference>
<dbReference type="Gramene" id="PSS33158">
    <property type="protein sequence ID" value="PSS33158"/>
    <property type="gene ID" value="CEY00_Acc03544"/>
</dbReference>
<proteinExistence type="predicted"/>
<evidence type="ECO:0000313" key="5">
    <source>
        <dbReference type="EMBL" id="PSS33158.1"/>
    </source>
</evidence>
<feature type="region of interest" description="Disordered" evidence="3">
    <location>
        <begin position="125"/>
        <end position="173"/>
    </location>
</feature>
<accession>A0A2R6RT08</accession>
<dbReference type="OrthoDB" id="3800936at2759"/>
<feature type="compositionally biased region" description="Polar residues" evidence="3">
    <location>
        <begin position="73"/>
        <end position="83"/>
    </location>
</feature>
<dbReference type="CDD" id="cd00590">
    <property type="entry name" value="RRM_SF"/>
    <property type="match status" value="2"/>
</dbReference>
<gene>
    <name evidence="5" type="ORF">CEY00_Acc03544</name>
</gene>
<dbReference type="GO" id="GO:0003723">
    <property type="term" value="F:RNA binding"/>
    <property type="evidence" value="ECO:0007669"/>
    <property type="project" value="UniProtKB-UniRule"/>
</dbReference>
<reference evidence="6" key="2">
    <citation type="journal article" date="2018" name="BMC Genomics">
        <title>A manually annotated Actinidia chinensis var. chinensis (kiwifruit) genome highlights the challenges associated with draft genomes and gene prediction in plants.</title>
        <authorList>
            <person name="Pilkington S.M."/>
            <person name="Crowhurst R."/>
            <person name="Hilario E."/>
            <person name="Nardozza S."/>
            <person name="Fraser L."/>
            <person name="Peng Y."/>
            <person name="Gunaseelan K."/>
            <person name="Simpson R."/>
            <person name="Tahir J."/>
            <person name="Deroles S.C."/>
            <person name="Templeton K."/>
            <person name="Luo Z."/>
            <person name="Davy M."/>
            <person name="Cheng C."/>
            <person name="McNeilage M."/>
            <person name="Scaglione D."/>
            <person name="Liu Y."/>
            <person name="Zhang Q."/>
            <person name="Datson P."/>
            <person name="De Silva N."/>
            <person name="Gardiner S.E."/>
            <person name="Bassett H."/>
            <person name="Chagne D."/>
            <person name="McCallum J."/>
            <person name="Dzierzon H."/>
            <person name="Deng C."/>
            <person name="Wang Y.Y."/>
            <person name="Barron L."/>
            <person name="Manako K."/>
            <person name="Bowen J."/>
            <person name="Foster T.M."/>
            <person name="Erridge Z.A."/>
            <person name="Tiffin H."/>
            <person name="Waite C.N."/>
            <person name="Davies K.M."/>
            <person name="Grierson E.P."/>
            <person name="Laing W.A."/>
            <person name="Kirk R."/>
            <person name="Chen X."/>
            <person name="Wood M."/>
            <person name="Montefiori M."/>
            <person name="Brummell D.A."/>
            <person name="Schwinn K.E."/>
            <person name="Catanach A."/>
            <person name="Fullerton C."/>
            <person name="Li D."/>
            <person name="Meiyalaghan S."/>
            <person name="Nieuwenhuizen N."/>
            <person name="Read N."/>
            <person name="Prakash R."/>
            <person name="Hunter D."/>
            <person name="Zhang H."/>
            <person name="McKenzie M."/>
            <person name="Knabel M."/>
            <person name="Harris A."/>
            <person name="Allan A.C."/>
            <person name="Gleave A."/>
            <person name="Chen A."/>
            <person name="Janssen B.J."/>
            <person name="Plunkett B."/>
            <person name="Ampomah-Dwamena C."/>
            <person name="Voogd C."/>
            <person name="Leif D."/>
            <person name="Lafferty D."/>
            <person name="Souleyre E.J.F."/>
            <person name="Varkonyi-Gasic E."/>
            <person name="Gambi F."/>
            <person name="Hanley J."/>
            <person name="Yao J.L."/>
            <person name="Cheung J."/>
            <person name="David K.M."/>
            <person name="Warren B."/>
            <person name="Marsh K."/>
            <person name="Snowden K.C."/>
            <person name="Lin-Wang K."/>
            <person name="Brian L."/>
            <person name="Martinez-Sanchez M."/>
            <person name="Wang M."/>
            <person name="Ileperuma N."/>
            <person name="Macnee N."/>
            <person name="Campin R."/>
            <person name="McAtee P."/>
            <person name="Drummond R.S.M."/>
            <person name="Espley R.V."/>
            <person name="Ireland H.S."/>
            <person name="Wu R."/>
            <person name="Atkinson R.G."/>
            <person name="Karunairetnam S."/>
            <person name="Bulley S."/>
            <person name="Chunkath S."/>
            <person name="Hanley Z."/>
            <person name="Storey R."/>
            <person name="Thrimawithana A.H."/>
            <person name="Thomson S."/>
            <person name="David C."/>
            <person name="Testolin R."/>
            <person name="Huang H."/>
            <person name="Hellens R.P."/>
            <person name="Schaffer R.J."/>
        </authorList>
    </citation>
    <scope>NUCLEOTIDE SEQUENCE [LARGE SCALE GENOMIC DNA]</scope>
    <source>
        <strain evidence="6">cv. Red5</strain>
    </source>
</reference>
<sequence>MPPRSATRKKSAKKLTPKPEPLDVESSPVDQSNTESEIKSRELAASENNCSSQEGASAAVDEEIKREVGDLDANSTEVVASTSLEEKVKEEVVEEEKNVEHVMGDNVNETVDGFVQDSGVAVADEGGERMEGVESESGNEKNDSVGEVTEKCDSAAEEKGAAGEQNDDRNVGDCGTQLAVVPVAEQNSCEEGTAAAQIDDAEALRDDGNVLSINEENDEEAGDEGGGQNKEVVGDGEGDNKADNEDDEVDNEDEEHPSEFINNHMAYRNKEKDLEVFIGSLDRGAVEDDLIKVFGEFGEIRSAKVVRNRTTNKSRGFAFLQYAAVEQAKNALSHVKDGIQVRGKRVKISASQDNDTLYMGNICKLWTKERVLETLKSYGVENIEDIHLPDDPQKEGKIKGFALLEFSTHSDALAAFHQLRKPDAVFGRDRSAKVAFAQTPMHPNEEILSQVKTVYVEGLTDAWSQEKVKEICKPFGEVVKVTLSRSLGTKRKDYGFITFTSRESALACVEGINNAHIGEGEVKVNASIAKPHFKGRLQKQGTRGGFKVNEKSSVPSITEEIERENKAVSSKMKRHAKSKLAKKKAKMVTEEKGKAPSEPEIGGGKPNKLQTVIEDERVQASSNLERTNRKRKNPHSKADNRGKKRAEHGRYEKSSKKPQGNKRGRQSSNLRNPKRDPRMRKGSNNGADFIRYSNPHALGYPASATSYQSHSHSTTSGSKRPYADMAPHAGYLEPVTRKQGRSSTGYLDPPVGMQYQAHVGYHESDVGTQIQPHTRYREPHVGYHESAVGAQIQPRTAYREPAVGTHGQRQPHAGYLEPALGTHSQPHAVYLKPAVGTHGRPHAVYLEPAVGRPGQSHAGYAGPSVATYSHSSYDLGSRSAGGQDLRGSGYPAYGAGSSLPRSYVPNYTNYAGYKDGSSVGGHYQSSGAQAHVPRRAYY</sequence>
<evidence type="ECO:0000256" key="1">
    <source>
        <dbReference type="ARBA" id="ARBA00022884"/>
    </source>
</evidence>
<dbReference type="SMART" id="SM00360">
    <property type="entry name" value="RRM"/>
    <property type="match status" value="3"/>
</dbReference>
<protein>
    <submittedName>
        <fullName evidence="5">Heterogeneous nuclear ribonucleoprotein like</fullName>
    </submittedName>
</protein>
<dbReference type="Gene3D" id="3.30.70.330">
    <property type="match status" value="3"/>
</dbReference>
<dbReference type="InParanoid" id="A0A2R6RT08"/>
<dbReference type="InterPro" id="IPR012677">
    <property type="entry name" value="Nucleotide-bd_a/b_plait_sf"/>
</dbReference>
<dbReference type="PROSITE" id="PS50102">
    <property type="entry name" value="RRM"/>
    <property type="match status" value="3"/>
</dbReference>
<feature type="compositionally biased region" description="Basic and acidic residues" evidence="3">
    <location>
        <begin position="126"/>
        <end position="171"/>
    </location>
</feature>
<evidence type="ECO:0000256" key="3">
    <source>
        <dbReference type="SAM" id="MobiDB-lite"/>
    </source>
</evidence>
<feature type="compositionally biased region" description="Basic and acidic residues" evidence="3">
    <location>
        <begin position="587"/>
        <end position="597"/>
    </location>
</feature>
<dbReference type="AlphaFoldDB" id="A0A2R6RT08"/>
<dbReference type="OMA" id="NMHGRER"/>
<dbReference type="STRING" id="1590841.A0A2R6RT08"/>
<feature type="compositionally biased region" description="Basic and acidic residues" evidence="3">
    <location>
        <begin position="84"/>
        <end position="103"/>
    </location>
</feature>
<dbReference type="PANTHER" id="PTHR21245">
    <property type="entry name" value="HETEROGENEOUS NUCLEAR RIBONUCLEOPROTEIN"/>
    <property type="match status" value="1"/>
</dbReference>
<dbReference type="Proteomes" id="UP000241394">
    <property type="component" value="Chromosome LG3"/>
</dbReference>
<feature type="domain" description="RRM" evidence="4">
    <location>
        <begin position="355"/>
        <end position="439"/>
    </location>
</feature>
<feature type="compositionally biased region" description="Low complexity" evidence="3">
    <location>
        <begin position="702"/>
        <end position="718"/>
    </location>
</feature>
<feature type="region of interest" description="Disordered" evidence="3">
    <location>
        <begin position="537"/>
        <end position="725"/>
    </location>
</feature>
<dbReference type="InterPro" id="IPR035979">
    <property type="entry name" value="RBD_domain_sf"/>
</dbReference>
<feature type="domain" description="RRM" evidence="4">
    <location>
        <begin position="452"/>
        <end position="529"/>
    </location>
</feature>
<evidence type="ECO:0000259" key="4">
    <source>
        <dbReference type="PROSITE" id="PS50102"/>
    </source>
</evidence>
<keyword evidence="5" id="KW-0687">Ribonucleoprotein</keyword>
<keyword evidence="6" id="KW-1185">Reference proteome</keyword>
<feature type="compositionally biased region" description="Polar residues" evidence="3">
    <location>
        <begin position="46"/>
        <end position="55"/>
    </location>
</feature>
<dbReference type="InterPro" id="IPR000504">
    <property type="entry name" value="RRM_dom"/>
</dbReference>
<dbReference type="Pfam" id="PF00076">
    <property type="entry name" value="RRM_1"/>
    <property type="match status" value="3"/>
</dbReference>
<feature type="compositionally biased region" description="Basic residues" evidence="3">
    <location>
        <begin position="571"/>
        <end position="586"/>
    </location>
</feature>
<feature type="region of interest" description="Disordered" evidence="3">
    <location>
        <begin position="1"/>
        <end position="113"/>
    </location>
</feature>
<dbReference type="SUPFAM" id="SSF54928">
    <property type="entry name" value="RNA-binding domain, RBD"/>
    <property type="match status" value="2"/>
</dbReference>
<feature type="compositionally biased region" description="Acidic residues" evidence="3">
    <location>
        <begin position="244"/>
        <end position="256"/>
    </location>
</feature>
<feature type="domain" description="RRM" evidence="4">
    <location>
        <begin position="274"/>
        <end position="353"/>
    </location>
</feature>
<dbReference type="EMBL" id="NKQK01000003">
    <property type="protein sequence ID" value="PSS33158.1"/>
    <property type="molecule type" value="Genomic_DNA"/>
</dbReference>
<organism evidence="5 6">
    <name type="scientific">Actinidia chinensis var. chinensis</name>
    <name type="common">Chinese soft-hair kiwi</name>
    <dbReference type="NCBI Taxonomy" id="1590841"/>
    <lineage>
        <taxon>Eukaryota</taxon>
        <taxon>Viridiplantae</taxon>
        <taxon>Streptophyta</taxon>
        <taxon>Embryophyta</taxon>
        <taxon>Tracheophyta</taxon>
        <taxon>Spermatophyta</taxon>
        <taxon>Magnoliopsida</taxon>
        <taxon>eudicotyledons</taxon>
        <taxon>Gunneridae</taxon>
        <taxon>Pentapetalae</taxon>
        <taxon>asterids</taxon>
        <taxon>Ericales</taxon>
        <taxon>Actinidiaceae</taxon>
        <taxon>Actinidia</taxon>
    </lineage>
</organism>